<dbReference type="InterPro" id="IPR036669">
    <property type="entry name" value="Amyloid_Cu-bd_sf"/>
</dbReference>
<dbReference type="AlphaFoldDB" id="A0A6S7FR28"/>
<dbReference type="InterPro" id="IPR024329">
    <property type="entry name" value="Amyloid_glyco_E2_domain"/>
</dbReference>
<evidence type="ECO:0000313" key="14">
    <source>
        <dbReference type="Proteomes" id="UP001152795"/>
    </source>
</evidence>
<feature type="region of interest" description="GFLD subdomain" evidence="8">
    <location>
        <begin position="27"/>
        <end position="116"/>
    </location>
</feature>
<dbReference type="SUPFAM" id="SSF89811">
    <property type="entry name" value="Amyloid beta a4 protein copper binding domain (domain 2)"/>
    <property type="match status" value="1"/>
</dbReference>
<dbReference type="PANTHER" id="PTHR23103:SF15">
    <property type="entry name" value="AMYLOID-BETA-LIKE PROTEIN"/>
    <property type="match status" value="1"/>
</dbReference>
<dbReference type="InterPro" id="IPR011178">
    <property type="entry name" value="Amyloid_glyco_Cu-bd"/>
</dbReference>
<name>A0A6S7FR28_PARCT</name>
<feature type="coiled-coil region" evidence="9">
    <location>
        <begin position="254"/>
        <end position="314"/>
    </location>
</feature>
<dbReference type="SUPFAM" id="SSF109843">
    <property type="entry name" value="CAPPD, an extracellular domain of amyloid beta A4 protein"/>
    <property type="match status" value="1"/>
</dbReference>
<sequence>MALYQLFVAVFLLIMAQAEKIKDVQNLNFEPRIAIGNGKVSKHIDVASGVWADDANKEQFWSSDPKEILKFCQKTYPNIEVTNIVEANDNVTICSGEDCTSSYTVLPYRCLVGKFEADAMSYPFDAQCDFGYVHETKTCRNHAYWNERANQICRGKAKHLENYGILLPCGTDVFTGVEYVCCKKSVEAAPTMESVEAESAPDSVESTMPKTYHETLEDLLNKFGAHIPKLSKGCDRSIYNAKTELLHGEKDGKVKKLAKDLNEAKSRMEELKKDDPDQAKALFKKTLEIYQGTLKNIESQAKLDETRLSQEKKECVQMNLNHKKHLAMSAFVDAVRQHKNKPAKIIKTFQRFMNILENDQDQNMRSLSKKLLSKGSRKEKLMSARDLFLKHLNLVKSSLKEGVDILKKVESVRGKIKFDLPPFASDIDFEFAHKPKTTPPPPTEEHSATEGRDETLGLDEDEKKPENEHDSTLPTEDVPGKPAPRLSKDGKKHHHDHPLKSRAVFAAVIGLSCGALVIMIVIVLALFFRKGSSKRNTKTVIAEDDSQEKRHLLKMQEDGFENPTYKFFAN</sequence>
<evidence type="ECO:0000256" key="10">
    <source>
        <dbReference type="SAM" id="MobiDB-lite"/>
    </source>
</evidence>
<dbReference type="GO" id="GO:0016020">
    <property type="term" value="C:membrane"/>
    <property type="evidence" value="ECO:0007669"/>
    <property type="project" value="UniProtKB-SubCell"/>
</dbReference>
<dbReference type="PROSITE" id="PS51870">
    <property type="entry name" value="APP_E2"/>
    <property type="match status" value="1"/>
</dbReference>
<evidence type="ECO:0000256" key="1">
    <source>
        <dbReference type="ARBA" id="ARBA00004479"/>
    </source>
</evidence>
<keyword evidence="5 11" id="KW-0472">Membrane</keyword>
<dbReference type="PROSITE" id="PS51869">
    <property type="entry name" value="APP_E1"/>
    <property type="match status" value="1"/>
</dbReference>
<keyword evidence="4 11" id="KW-1133">Transmembrane helix</keyword>
<organism evidence="13 14">
    <name type="scientific">Paramuricea clavata</name>
    <name type="common">Red gorgonian</name>
    <name type="synonym">Violescent sea-whip</name>
    <dbReference type="NCBI Taxonomy" id="317549"/>
    <lineage>
        <taxon>Eukaryota</taxon>
        <taxon>Metazoa</taxon>
        <taxon>Cnidaria</taxon>
        <taxon>Anthozoa</taxon>
        <taxon>Octocorallia</taxon>
        <taxon>Malacalcyonacea</taxon>
        <taxon>Plexauridae</taxon>
        <taxon>Paramuricea</taxon>
    </lineage>
</organism>
<keyword evidence="9" id="KW-0175">Coiled coil</keyword>
<evidence type="ECO:0000256" key="12">
    <source>
        <dbReference type="SAM" id="SignalP"/>
    </source>
</evidence>
<keyword evidence="3 12" id="KW-0732">Signal</keyword>
<evidence type="ECO:0000313" key="13">
    <source>
        <dbReference type="EMBL" id="CAB3979292.1"/>
    </source>
</evidence>
<keyword evidence="7" id="KW-0325">Glycoprotein</keyword>
<dbReference type="Proteomes" id="UP001152795">
    <property type="component" value="Unassembled WGS sequence"/>
</dbReference>
<feature type="chain" id="PRO_5043983294" evidence="12">
    <location>
        <begin position="19"/>
        <end position="570"/>
    </location>
</feature>
<dbReference type="GO" id="GO:0008201">
    <property type="term" value="F:heparin binding"/>
    <property type="evidence" value="ECO:0007669"/>
    <property type="project" value="UniProtKB-UniRule"/>
</dbReference>
<proteinExistence type="inferred from homology"/>
<dbReference type="SUPFAM" id="SSF56491">
    <property type="entry name" value="A heparin-binding domain"/>
    <property type="match status" value="1"/>
</dbReference>
<feature type="region of interest" description="Disordered" evidence="10">
    <location>
        <begin position="432"/>
        <end position="496"/>
    </location>
</feature>
<gene>
    <name evidence="13" type="ORF">PACLA_8A017677</name>
</gene>
<dbReference type="OrthoDB" id="6147836at2759"/>
<dbReference type="InterPro" id="IPR019543">
    <property type="entry name" value="APP_amyloid_C"/>
</dbReference>
<feature type="disulfide bond" evidence="8">
    <location>
        <begin position="153"/>
        <end position="181"/>
    </location>
</feature>
<dbReference type="Pfam" id="PF12924">
    <property type="entry name" value="APP_Cu_bd"/>
    <property type="match status" value="1"/>
</dbReference>
<evidence type="ECO:0000256" key="5">
    <source>
        <dbReference type="ARBA" id="ARBA00023136"/>
    </source>
</evidence>
<dbReference type="InterPro" id="IPR008154">
    <property type="entry name" value="Amyloid_glyco_extra"/>
</dbReference>
<dbReference type="Gene3D" id="3.30.1490.140">
    <property type="entry name" value="Amyloidogenic glycoprotein, copper-binding domain"/>
    <property type="match status" value="1"/>
</dbReference>
<comment type="subcellular location">
    <subcellularLocation>
        <location evidence="1">Membrane</location>
        <topology evidence="1">Single-pass type I membrane protein</topology>
    </subcellularLocation>
</comment>
<dbReference type="InterPro" id="IPR036176">
    <property type="entry name" value="E2_sf"/>
</dbReference>
<evidence type="ECO:0000256" key="2">
    <source>
        <dbReference type="ARBA" id="ARBA00022692"/>
    </source>
</evidence>
<dbReference type="Pfam" id="PF10515">
    <property type="entry name" value="APP_amyloid"/>
    <property type="match status" value="1"/>
</dbReference>
<protein>
    <submittedName>
        <fullName evidence="13">Amyloid beta A4 -like isoform X2</fullName>
    </submittedName>
</protein>
<dbReference type="InterPro" id="IPR015849">
    <property type="entry name" value="Amyloid_glyco_heparin-bd"/>
</dbReference>
<dbReference type="Gene3D" id="3.90.570.10">
    <property type="entry name" value="Amyloidogenic glycoprotein, heparin-binding domain"/>
    <property type="match status" value="1"/>
</dbReference>
<dbReference type="SMART" id="SM00006">
    <property type="entry name" value="A4_EXTRA"/>
    <property type="match status" value="1"/>
</dbReference>
<accession>A0A6S7FR28</accession>
<comment type="caution">
    <text evidence="13">The sequence shown here is derived from an EMBL/GenBank/DDBJ whole genome shotgun (WGS) entry which is preliminary data.</text>
</comment>
<dbReference type="InterPro" id="IPR036454">
    <property type="entry name" value="Amyloid_glyco_heparin-bd_sf"/>
</dbReference>
<evidence type="ECO:0000256" key="7">
    <source>
        <dbReference type="ARBA" id="ARBA00023180"/>
    </source>
</evidence>
<evidence type="ECO:0000256" key="3">
    <source>
        <dbReference type="ARBA" id="ARBA00022729"/>
    </source>
</evidence>
<evidence type="ECO:0000256" key="6">
    <source>
        <dbReference type="ARBA" id="ARBA00023157"/>
    </source>
</evidence>
<evidence type="ECO:0000256" key="8">
    <source>
        <dbReference type="PROSITE-ProRule" id="PRU01217"/>
    </source>
</evidence>
<feature type="region of interest" description="CuBD subdomain" evidence="8">
    <location>
        <begin position="126"/>
        <end position="184"/>
    </location>
</feature>
<keyword evidence="2 11" id="KW-0812">Transmembrane</keyword>
<feature type="transmembrane region" description="Helical" evidence="11">
    <location>
        <begin position="503"/>
        <end position="528"/>
    </location>
</feature>
<dbReference type="Pfam" id="PF12925">
    <property type="entry name" value="APP_E2"/>
    <property type="match status" value="1"/>
</dbReference>
<dbReference type="InterPro" id="IPR008155">
    <property type="entry name" value="Amyloid_glyco"/>
</dbReference>
<dbReference type="Pfam" id="PF02177">
    <property type="entry name" value="APP_N"/>
    <property type="match status" value="1"/>
</dbReference>
<comment type="similarity">
    <text evidence="8">Belongs to the APP family.</text>
</comment>
<feature type="signal peptide" evidence="12">
    <location>
        <begin position="1"/>
        <end position="18"/>
    </location>
</feature>
<dbReference type="GO" id="GO:0046914">
    <property type="term" value="F:transition metal ion binding"/>
    <property type="evidence" value="ECO:0007669"/>
    <property type="project" value="InterPro"/>
</dbReference>
<feature type="disulfide bond" evidence="8">
    <location>
        <begin position="139"/>
        <end position="169"/>
    </location>
</feature>
<evidence type="ECO:0000256" key="11">
    <source>
        <dbReference type="SAM" id="Phobius"/>
    </source>
</evidence>
<evidence type="ECO:0000256" key="9">
    <source>
        <dbReference type="SAM" id="Coils"/>
    </source>
</evidence>
<evidence type="ECO:0000256" key="4">
    <source>
        <dbReference type="ARBA" id="ARBA00022989"/>
    </source>
</evidence>
<dbReference type="Gene3D" id="1.20.120.770">
    <property type="entry name" value="Amyloid precursor protein, E2 domain"/>
    <property type="match status" value="1"/>
</dbReference>
<comment type="caution">
    <text evidence="8">Lacks conserved residue(s) required for the propagation of feature annotation.</text>
</comment>
<reference evidence="13" key="1">
    <citation type="submission" date="2020-04" db="EMBL/GenBank/DDBJ databases">
        <authorList>
            <person name="Alioto T."/>
            <person name="Alioto T."/>
            <person name="Gomez Garrido J."/>
        </authorList>
    </citation>
    <scope>NUCLEOTIDE SEQUENCE</scope>
    <source>
        <strain evidence="13">A484AB</strain>
    </source>
</reference>
<keyword evidence="6 8" id="KW-1015">Disulfide bond</keyword>
<keyword evidence="14" id="KW-1185">Reference proteome</keyword>
<dbReference type="EMBL" id="CACRXK020000184">
    <property type="protein sequence ID" value="CAB3979292.1"/>
    <property type="molecule type" value="Genomic_DNA"/>
</dbReference>
<feature type="compositionally biased region" description="Basic and acidic residues" evidence="10">
    <location>
        <begin position="443"/>
        <end position="471"/>
    </location>
</feature>
<feature type="disulfide bond" evidence="8">
    <location>
        <begin position="128"/>
        <end position="182"/>
    </location>
</feature>
<dbReference type="PANTHER" id="PTHR23103">
    <property type="entry name" value="ALZHEIMER'S DISEASE BETA-AMYLOID RELATED"/>
    <property type="match status" value="1"/>
</dbReference>